<dbReference type="InterPro" id="IPR001036">
    <property type="entry name" value="Acrflvin-R"/>
</dbReference>
<dbReference type="InterPro" id="IPR027463">
    <property type="entry name" value="AcrB_DN_DC_subdom"/>
</dbReference>
<name>A0A916JLH1_9FLAO</name>
<feature type="transmembrane region" description="Helical" evidence="1">
    <location>
        <begin position="433"/>
        <end position="453"/>
    </location>
</feature>
<organism evidence="2 3">
    <name type="scientific">Parvicella tangerina</name>
    <dbReference type="NCBI Taxonomy" id="2829795"/>
    <lineage>
        <taxon>Bacteria</taxon>
        <taxon>Pseudomonadati</taxon>
        <taxon>Bacteroidota</taxon>
        <taxon>Flavobacteriia</taxon>
        <taxon>Flavobacteriales</taxon>
        <taxon>Parvicellaceae</taxon>
        <taxon>Parvicella</taxon>
    </lineage>
</organism>
<accession>A0A916JLH1</accession>
<feature type="transmembrane region" description="Helical" evidence="1">
    <location>
        <begin position="363"/>
        <end position="385"/>
    </location>
</feature>
<feature type="transmembrane region" description="Helical" evidence="1">
    <location>
        <begin position="391"/>
        <end position="413"/>
    </location>
</feature>
<reference evidence="2" key="1">
    <citation type="submission" date="2021-04" db="EMBL/GenBank/DDBJ databases">
        <authorList>
            <person name="Rodrigo-Torres L."/>
            <person name="Arahal R. D."/>
            <person name="Lucena T."/>
        </authorList>
    </citation>
    <scope>NUCLEOTIDE SEQUENCE</scope>
    <source>
        <strain evidence="2">AS29M-1</strain>
    </source>
</reference>
<dbReference type="AlphaFoldDB" id="A0A916JLH1"/>
<dbReference type="Gene3D" id="1.20.1640.10">
    <property type="entry name" value="Multidrug efflux transporter AcrB transmembrane domain"/>
    <property type="match status" value="2"/>
</dbReference>
<sequence>MRKFISFFIKYPIWANAIIIVTALAGVINLLTLNHSFFPELDPNKITITVAYPGASPVEIEEGITTRIEESLIGLEGIKEISSKSKENISSITIETEEKVDINVLAQEVKNAVDGINSFPAGAERPIVVAQKVRGMGNMGSIVSFLSITSDNASIEDLKVKTDEIEKEILALDAISQVEVLGFPPQIISVEIREHDLLKYNLTFSQVSQKIKSQNLDVTAGTIKTNSEELYIRLTNKTTDAEMLKNVVVGADIDGQLIRLMDVADVKFEFSDIALKSFVNGKQNATIIIKKLKSEHLGKISSSLDDYIEDFNKKNDNYQMKVLFSFNDLLGQRIQMLTSNLFYGLILVLVILGIFLSLRLSLWVAFGIPFSMLGMFWLGGLYGISVNMISLFGMILVVGILVDDGIVIAESIYSHYERGKSPVQAALDGTMDVLSSVFTSVLTTIVAFGFLLFVGGEMAMMEEMAFSVVACLAFSLIEVFLILPSHLASKAILAPTDVTWYQNIRNRIERAIERIRNGYHALILKVINRYRWFVWGPMVFIFIVIGLLSTGVIKTAFFPSVPFNDIQVDVAYKPGEREMRTEATMTYLQDMVFAYADSLEKEFGEEIITNITTTIGNAQRVGETGSHAGSLRISVKEQDHMSVVDLSNAINDMIPKDTLATFEKFAVGGDGPFGYDLSLSVQSSDREEIGEAAQWLKEKIKSYPEVKDVVDNAGAGNRELQLELYDKAYALGLDEAQIINQIRQGFFGEEVQRVIIGQDEVKIWARYPLDERDDFGDLDNMKIKTAFGQEFPLYTLADYSVTRGSVTINHINGDQEVRVYGSLYDSELSSTLNAKLAREVFPELKKKFPNSQVIVKGQAEKAADSGKRLGIAFGLGVLLILIILSLNFASFYQARLILMVIPIGIFSALLGHGIVGIPFSMFSFWGVIALVGILVNDAVVMLDQYNKGLKEGLSTKEAVAQAGKFRFRPVILTSLTTVAGLYPLILEKSFQAQFLIPMAVSVAYGVLFGTLFLLAFFPPLILYFNDMRRARFWLWRGGEHPPTRIEVEPVYKIAKRNEEVDGEETVSFFKVEEQTATKAEDDLLDI</sequence>
<gene>
    <name evidence="2" type="primary">mexB</name>
    <name evidence="2" type="ORF">CRYO30217_01251</name>
</gene>
<keyword evidence="3" id="KW-1185">Reference proteome</keyword>
<evidence type="ECO:0000313" key="3">
    <source>
        <dbReference type="Proteomes" id="UP000683507"/>
    </source>
</evidence>
<proteinExistence type="predicted"/>
<feature type="transmembrane region" description="Helical" evidence="1">
    <location>
        <begin position="998"/>
        <end position="1024"/>
    </location>
</feature>
<feature type="transmembrane region" description="Helical" evidence="1">
    <location>
        <begin position="465"/>
        <end position="483"/>
    </location>
</feature>
<protein>
    <submittedName>
        <fullName evidence="2">Multidrug resistance protein MexB</fullName>
    </submittedName>
</protein>
<dbReference type="Gene3D" id="3.30.70.1430">
    <property type="entry name" value="Multidrug efflux transporter AcrB pore domain"/>
    <property type="match status" value="2"/>
</dbReference>
<feature type="transmembrane region" description="Helical" evidence="1">
    <location>
        <begin position="896"/>
        <end position="917"/>
    </location>
</feature>
<keyword evidence="1" id="KW-0812">Transmembrane</keyword>
<dbReference type="PANTHER" id="PTHR32063:SF33">
    <property type="entry name" value="RND SUPERFAMILY EFFLUX PUMP PERMEASE COMPONENT"/>
    <property type="match status" value="1"/>
</dbReference>
<dbReference type="SUPFAM" id="SSF82714">
    <property type="entry name" value="Multidrug efflux transporter AcrB TolC docking domain, DN and DC subdomains"/>
    <property type="match status" value="2"/>
</dbReference>
<dbReference type="Gene3D" id="3.30.70.1320">
    <property type="entry name" value="Multidrug efflux transporter AcrB pore domain like"/>
    <property type="match status" value="1"/>
</dbReference>
<dbReference type="Pfam" id="PF00873">
    <property type="entry name" value="ACR_tran"/>
    <property type="match status" value="1"/>
</dbReference>
<feature type="transmembrane region" description="Helical" evidence="1">
    <location>
        <begin position="532"/>
        <end position="553"/>
    </location>
</feature>
<dbReference type="PANTHER" id="PTHR32063">
    <property type="match status" value="1"/>
</dbReference>
<feature type="transmembrane region" description="Helical" evidence="1">
    <location>
        <begin position="12"/>
        <end position="33"/>
    </location>
</feature>
<dbReference type="PRINTS" id="PR00702">
    <property type="entry name" value="ACRIFLAVINRP"/>
</dbReference>
<feature type="transmembrane region" description="Helical" evidence="1">
    <location>
        <begin position="965"/>
        <end position="986"/>
    </location>
</feature>
<dbReference type="GO" id="GO:0005886">
    <property type="term" value="C:plasma membrane"/>
    <property type="evidence" value="ECO:0007669"/>
    <property type="project" value="TreeGrafter"/>
</dbReference>
<dbReference type="Gene3D" id="3.30.2090.10">
    <property type="entry name" value="Multidrug efflux transporter AcrB TolC docking domain, DN and DC subdomains"/>
    <property type="match status" value="2"/>
</dbReference>
<dbReference type="SUPFAM" id="SSF82693">
    <property type="entry name" value="Multidrug efflux transporter AcrB pore domain, PN1, PN2, PC1 and PC2 subdomains"/>
    <property type="match status" value="1"/>
</dbReference>
<dbReference type="KEGG" id="ptan:CRYO30217_01251"/>
<keyword evidence="1" id="KW-0472">Membrane</keyword>
<keyword evidence="1" id="KW-1133">Transmembrane helix</keyword>
<dbReference type="GO" id="GO:0042910">
    <property type="term" value="F:xenobiotic transmembrane transporter activity"/>
    <property type="evidence" value="ECO:0007669"/>
    <property type="project" value="TreeGrafter"/>
</dbReference>
<dbReference type="Gene3D" id="3.30.70.1440">
    <property type="entry name" value="Multidrug efflux transporter AcrB pore domain"/>
    <property type="match status" value="1"/>
</dbReference>
<feature type="transmembrane region" description="Helical" evidence="1">
    <location>
        <begin position="341"/>
        <end position="358"/>
    </location>
</feature>
<dbReference type="SUPFAM" id="SSF82866">
    <property type="entry name" value="Multidrug efflux transporter AcrB transmembrane domain"/>
    <property type="match status" value="2"/>
</dbReference>
<feature type="transmembrane region" description="Helical" evidence="1">
    <location>
        <begin position="923"/>
        <end position="945"/>
    </location>
</feature>
<feature type="transmembrane region" description="Helical" evidence="1">
    <location>
        <begin position="869"/>
        <end position="889"/>
    </location>
</feature>
<dbReference type="EMBL" id="OU015584">
    <property type="protein sequence ID" value="CAG5080303.1"/>
    <property type="molecule type" value="Genomic_DNA"/>
</dbReference>
<evidence type="ECO:0000256" key="1">
    <source>
        <dbReference type="SAM" id="Phobius"/>
    </source>
</evidence>
<dbReference type="RefSeq" id="WP_258541460.1">
    <property type="nucleotide sequence ID" value="NZ_OU015584.1"/>
</dbReference>
<evidence type="ECO:0000313" key="2">
    <source>
        <dbReference type="EMBL" id="CAG5080303.1"/>
    </source>
</evidence>
<dbReference type="Proteomes" id="UP000683507">
    <property type="component" value="Chromosome"/>
</dbReference>